<sequence length="243" mass="24847">MSRLSTVVVCLVLVLAGCTGGGGGDAAADSTPVPSEDGGSDGEGDSGDADGDSNAASGSSGSDDMPDAVPVLQTGERYEYEVRSDVLADAPESGTLTIDVTAGGEWPGAAMNVVRDAPSGRTEATSEAAAFSPALGEMAYALNVRSLVVSSRIVSAKSTDLRTYEVGDEWRFDSSDTEVGFTVVGEERVGGLTAKHVRVTGGAETDIDADIWLVPGVGFPAKFVQREDGEATVELTLTAYESP</sequence>
<feature type="compositionally biased region" description="Low complexity" evidence="1">
    <location>
        <begin position="52"/>
        <end position="63"/>
    </location>
</feature>
<proteinExistence type="predicted"/>
<protein>
    <submittedName>
        <fullName evidence="2">Uncharacterized protein</fullName>
    </submittedName>
</protein>
<dbReference type="Proteomes" id="UP000198876">
    <property type="component" value="Unassembled WGS sequence"/>
</dbReference>
<dbReference type="PROSITE" id="PS51257">
    <property type="entry name" value="PROKAR_LIPOPROTEIN"/>
    <property type="match status" value="1"/>
</dbReference>
<dbReference type="STRING" id="553467.SAMN04488063_3587"/>
<dbReference type="OrthoDB" id="379698at2157"/>
<gene>
    <name evidence="2" type="ORF">SAMN04488063_3587</name>
</gene>
<dbReference type="AlphaFoldDB" id="A0A1I2WIU8"/>
<name>A0A1I2WIU8_9EURY</name>
<keyword evidence="3" id="KW-1185">Reference proteome</keyword>
<evidence type="ECO:0000313" key="3">
    <source>
        <dbReference type="Proteomes" id="UP000198876"/>
    </source>
</evidence>
<feature type="compositionally biased region" description="Acidic residues" evidence="1">
    <location>
        <begin position="38"/>
        <end position="51"/>
    </location>
</feature>
<dbReference type="RefSeq" id="WP_092893931.1">
    <property type="nucleotide sequence ID" value="NZ_FOOQ01000008.1"/>
</dbReference>
<feature type="region of interest" description="Disordered" evidence="1">
    <location>
        <begin position="21"/>
        <end position="69"/>
    </location>
</feature>
<organism evidence="2 3">
    <name type="scientific">Halopelagius inordinatus</name>
    <dbReference type="NCBI Taxonomy" id="553467"/>
    <lineage>
        <taxon>Archaea</taxon>
        <taxon>Methanobacteriati</taxon>
        <taxon>Methanobacteriota</taxon>
        <taxon>Stenosarchaea group</taxon>
        <taxon>Halobacteria</taxon>
        <taxon>Halobacteriales</taxon>
        <taxon>Haloferacaceae</taxon>
    </lineage>
</organism>
<evidence type="ECO:0000256" key="1">
    <source>
        <dbReference type="SAM" id="MobiDB-lite"/>
    </source>
</evidence>
<reference evidence="3" key="1">
    <citation type="submission" date="2016-10" db="EMBL/GenBank/DDBJ databases">
        <authorList>
            <person name="Varghese N."/>
            <person name="Submissions S."/>
        </authorList>
    </citation>
    <scope>NUCLEOTIDE SEQUENCE [LARGE SCALE GENOMIC DNA]</scope>
    <source>
        <strain evidence="3">CGMCC 1.7739</strain>
    </source>
</reference>
<accession>A0A1I2WIU8</accession>
<evidence type="ECO:0000313" key="2">
    <source>
        <dbReference type="EMBL" id="SFH01255.1"/>
    </source>
</evidence>
<dbReference type="EMBL" id="FOOQ01000008">
    <property type="protein sequence ID" value="SFH01255.1"/>
    <property type="molecule type" value="Genomic_DNA"/>
</dbReference>